<name>A0A1M5Y3W9_9FIRM</name>
<dbReference type="RefSeq" id="WP_073078825.1">
    <property type="nucleotide sequence ID" value="NZ_FQXV01000007.1"/>
</dbReference>
<dbReference type="InterPro" id="IPR001150">
    <property type="entry name" value="Gly_radical"/>
</dbReference>
<feature type="modified residue" description="Glycine radical" evidence="3">
    <location>
        <position position="797"/>
    </location>
</feature>
<dbReference type="GO" id="GO:0016829">
    <property type="term" value="F:lyase activity"/>
    <property type="evidence" value="ECO:0007669"/>
    <property type="project" value="UniProtKB-KW"/>
</dbReference>
<evidence type="ECO:0000256" key="3">
    <source>
        <dbReference type="PROSITE-ProRule" id="PRU00493"/>
    </source>
</evidence>
<dbReference type="EMBL" id="FQXV01000007">
    <property type="protein sequence ID" value="SHI06629.1"/>
    <property type="molecule type" value="Genomic_DNA"/>
</dbReference>
<dbReference type="Gene3D" id="3.20.70.20">
    <property type="match status" value="1"/>
</dbReference>
<dbReference type="AlphaFoldDB" id="A0A1M5Y3W9"/>
<dbReference type="InterPro" id="IPR051215">
    <property type="entry name" value="GRE"/>
</dbReference>
<keyword evidence="6" id="KW-0808">Transferase</keyword>
<dbReference type="OrthoDB" id="9803969at2"/>
<evidence type="ECO:0000313" key="7">
    <source>
        <dbReference type="Proteomes" id="UP000183995"/>
    </source>
</evidence>
<dbReference type="SUPFAM" id="SSF51998">
    <property type="entry name" value="PFL-like glycyl radical enzymes"/>
    <property type="match status" value="1"/>
</dbReference>
<evidence type="ECO:0000256" key="2">
    <source>
        <dbReference type="ARBA" id="ARBA00023239"/>
    </source>
</evidence>
<dbReference type="PANTHER" id="PTHR43641:SF2">
    <property type="entry name" value="DEHYDRATASE YBIW-RELATED"/>
    <property type="match status" value="1"/>
</dbReference>
<dbReference type="GO" id="GO:0016740">
    <property type="term" value="F:transferase activity"/>
    <property type="evidence" value="ECO:0007669"/>
    <property type="project" value="UniProtKB-KW"/>
</dbReference>
<dbReference type="PROSITE" id="PS00850">
    <property type="entry name" value="GLY_RADICAL_1"/>
    <property type="match status" value="1"/>
</dbReference>
<keyword evidence="7" id="KW-1185">Reference proteome</keyword>
<dbReference type="Pfam" id="PF02901">
    <property type="entry name" value="PFL-like"/>
    <property type="match status" value="1"/>
</dbReference>
<feature type="domain" description="Glycine radical" evidence="4">
    <location>
        <begin position="701"/>
        <end position="821"/>
    </location>
</feature>
<dbReference type="STRING" id="1123282.SAMN02745823_02195"/>
<protein>
    <submittedName>
        <fullName evidence="6">Formate C-acetyltransferase</fullName>
    </submittedName>
</protein>
<evidence type="ECO:0000313" key="6">
    <source>
        <dbReference type="EMBL" id="SHI06629.1"/>
    </source>
</evidence>
<proteinExistence type="predicted"/>
<dbReference type="PROSITE" id="PS51554">
    <property type="entry name" value="PFL"/>
    <property type="match status" value="1"/>
</dbReference>
<evidence type="ECO:0000259" key="4">
    <source>
        <dbReference type="PROSITE" id="PS51149"/>
    </source>
</evidence>
<gene>
    <name evidence="6" type="ORF">SAMN02745823_02195</name>
</gene>
<dbReference type="GO" id="GO:0005829">
    <property type="term" value="C:cytosol"/>
    <property type="evidence" value="ECO:0007669"/>
    <property type="project" value="TreeGrafter"/>
</dbReference>
<feature type="domain" description="PFL" evidence="5">
    <location>
        <begin position="9"/>
        <end position="694"/>
    </location>
</feature>
<keyword evidence="1 3" id="KW-0556">Organic radical</keyword>
<organism evidence="6 7">
    <name type="scientific">Sporobacter termitidis DSM 10068</name>
    <dbReference type="NCBI Taxonomy" id="1123282"/>
    <lineage>
        <taxon>Bacteria</taxon>
        <taxon>Bacillati</taxon>
        <taxon>Bacillota</taxon>
        <taxon>Clostridia</taxon>
        <taxon>Eubacteriales</taxon>
        <taxon>Oscillospiraceae</taxon>
        <taxon>Sporobacter</taxon>
    </lineage>
</organism>
<evidence type="ECO:0000256" key="1">
    <source>
        <dbReference type="ARBA" id="ARBA00022818"/>
    </source>
</evidence>
<dbReference type="InterPro" id="IPR019777">
    <property type="entry name" value="Form_AcTrfase_GR_CS"/>
</dbReference>
<sequence length="821" mass="91372">MYQFKPISERMQRMHQLIRDRVIQSDSETAMITTRCFQANENLIPYLRRPTVLKAICEQMTVRVEDFEMLVGNTSKNFCGTGYAPDWGGAGLLPFVIESGMWTLREDGLYHNPDDEELRMSIAPEDYENLKSITDYWKGRTYNDIAAAWQPKGYEELCRMNVSATLKGAPLLMMPSGHLTPGFKKIINVGYGAIRKQAQDWLDSHVNNLMGEDVNKNLFYTAAVLSCAAATSLLKRYSEKCLEKAASCTEAKRRAELESMADSLAWISENPCRTFREACQAAITYQYILRLSFIGDIGSFGRFDQYTWPFLKKDLEEGRLGMGEAQEIVDCFFMKINSMYGGGVIGVPGGGDLIKIIGIGNTYLHTTIGGVDPKTGEDASNPVTSMVLESLARLSLHDPTISLRVNKNTPAELWALALETSTKVGGLPLLQNDEIIIPGTMKELGFTLEDARDYAIIGCQEITGSGNDYSAANGVAPPHSSIHYSVLLDMAINDGKNPFNGEQCSIHTGYLYDMKSFDEVKEAWRILASYFIKAQVSLNNYLEYLVQYHTPHPMLSISLDGCMESGKDCTWGGAKYNSYGGTATGLATVADSLTAIKYMVFDKKLCTARELYDAVMANWEGYEPLRQQIINEVPHFGNADPYADEQMTWVINTYYNTCKECYSTRAKIFKAGLYGAADHVGQGYTTWATPDGRLAGTPIADAASPVQSRDINGPTAVFASSLCYDHTKFMDGVCLNIRLHPTALSRDDGIIKLRDMVKTYMDNGGAEAQFNVVSTEALHKAQENPDQYRNLVVRIAGYSAYFVELTRDCQNDLISRHENMI</sequence>
<dbReference type="PANTHER" id="PTHR43641">
    <property type="entry name" value="FORMATE ACETYLTRANSFERASE 3-RELATED"/>
    <property type="match status" value="1"/>
</dbReference>
<keyword evidence="2" id="KW-0456">Lyase</keyword>
<dbReference type="PROSITE" id="PS51149">
    <property type="entry name" value="GLY_RADICAL_2"/>
    <property type="match status" value="1"/>
</dbReference>
<dbReference type="InterPro" id="IPR004184">
    <property type="entry name" value="PFL_dom"/>
</dbReference>
<accession>A0A1M5Y3W9</accession>
<dbReference type="Pfam" id="PF01228">
    <property type="entry name" value="Gly_radical"/>
    <property type="match status" value="1"/>
</dbReference>
<reference evidence="6 7" key="1">
    <citation type="submission" date="2016-11" db="EMBL/GenBank/DDBJ databases">
        <authorList>
            <person name="Jaros S."/>
            <person name="Januszkiewicz K."/>
            <person name="Wedrychowicz H."/>
        </authorList>
    </citation>
    <scope>NUCLEOTIDE SEQUENCE [LARGE SCALE GENOMIC DNA]</scope>
    <source>
        <strain evidence="6 7">DSM 10068</strain>
    </source>
</reference>
<dbReference type="Proteomes" id="UP000183995">
    <property type="component" value="Unassembled WGS sequence"/>
</dbReference>
<evidence type="ECO:0000259" key="5">
    <source>
        <dbReference type="PROSITE" id="PS51554"/>
    </source>
</evidence>